<proteinExistence type="predicted"/>
<reference evidence="2 3" key="1">
    <citation type="submission" date="2023-11" db="EMBL/GenBank/DDBJ databases">
        <title>Halocaridina rubra genome assembly.</title>
        <authorList>
            <person name="Smith C."/>
        </authorList>
    </citation>
    <scope>NUCLEOTIDE SEQUENCE [LARGE SCALE GENOMIC DNA]</scope>
    <source>
        <strain evidence="2">EP-1</strain>
        <tissue evidence="2">Whole</tissue>
    </source>
</reference>
<comment type="caution">
    <text evidence="2">The sequence shown here is derived from an EMBL/GenBank/DDBJ whole genome shotgun (WGS) entry which is preliminary data.</text>
</comment>
<evidence type="ECO:0000313" key="2">
    <source>
        <dbReference type="EMBL" id="KAK7012941.1"/>
    </source>
</evidence>
<gene>
    <name evidence="2" type="ORF">SK128_017109</name>
</gene>
<evidence type="ECO:0000256" key="1">
    <source>
        <dbReference type="SAM" id="MobiDB-lite"/>
    </source>
</evidence>
<dbReference type="EMBL" id="JAXCGZ010023358">
    <property type="protein sequence ID" value="KAK7012941.1"/>
    <property type="molecule type" value="Genomic_DNA"/>
</dbReference>
<protein>
    <submittedName>
        <fullName evidence="2">Uncharacterized protein</fullName>
    </submittedName>
</protein>
<feature type="region of interest" description="Disordered" evidence="1">
    <location>
        <begin position="1"/>
        <end position="21"/>
    </location>
</feature>
<name>A0AAN8WGG3_HALRR</name>
<evidence type="ECO:0000313" key="3">
    <source>
        <dbReference type="Proteomes" id="UP001381693"/>
    </source>
</evidence>
<dbReference type="Proteomes" id="UP001381693">
    <property type="component" value="Unassembled WGS sequence"/>
</dbReference>
<keyword evidence="3" id="KW-1185">Reference proteome</keyword>
<dbReference type="AlphaFoldDB" id="A0AAN8WGG3"/>
<feature type="region of interest" description="Disordered" evidence="1">
    <location>
        <begin position="41"/>
        <end position="67"/>
    </location>
</feature>
<sequence length="170" mass="19000">MRRSSCCTDRSASNKSPHSTSEMRLLGECYAASAVEEGCNFPTHQSSDGSSSDRKVKGKIPYGEERENPSIEEVRAIGRHVFFAFNATQTTKEIAHAKGWLKNIEEVLREKEELLPIRILKAVPFFGKSFSTEDFLPATGTQQFNLESLQLNVPGFKRFAGTFTEGQAYK</sequence>
<accession>A0AAN8WGG3</accession>
<organism evidence="2 3">
    <name type="scientific">Halocaridina rubra</name>
    <name type="common">Hawaiian red shrimp</name>
    <dbReference type="NCBI Taxonomy" id="373956"/>
    <lineage>
        <taxon>Eukaryota</taxon>
        <taxon>Metazoa</taxon>
        <taxon>Ecdysozoa</taxon>
        <taxon>Arthropoda</taxon>
        <taxon>Crustacea</taxon>
        <taxon>Multicrustacea</taxon>
        <taxon>Malacostraca</taxon>
        <taxon>Eumalacostraca</taxon>
        <taxon>Eucarida</taxon>
        <taxon>Decapoda</taxon>
        <taxon>Pleocyemata</taxon>
        <taxon>Caridea</taxon>
        <taxon>Atyoidea</taxon>
        <taxon>Atyidae</taxon>
        <taxon>Halocaridina</taxon>
    </lineage>
</organism>